<dbReference type="AlphaFoldDB" id="A0A2M8ETC4"/>
<sequence length="96" mass="11046">MGKKRKTRQEKIILQLKRQLATQTRKPTTPSIKFEPSQEAISKPKKVEPEKASPIKKSDISIFSFNPKLIKKDLLKTGVLSLIIFSLEIVLYLKLR</sequence>
<evidence type="ECO:0000313" key="4">
    <source>
        <dbReference type="Proteomes" id="UP000229816"/>
    </source>
</evidence>
<protein>
    <submittedName>
        <fullName evidence="3">Uncharacterized protein</fullName>
    </submittedName>
</protein>
<organism evidence="3 4">
    <name type="scientific">Candidatus Shapirobacteria bacterium CG_4_9_14_0_2_um_filter_39_11</name>
    <dbReference type="NCBI Taxonomy" id="1974478"/>
    <lineage>
        <taxon>Bacteria</taxon>
        <taxon>Candidatus Shapironibacteriota</taxon>
    </lineage>
</organism>
<keyword evidence="2" id="KW-1133">Transmembrane helix</keyword>
<gene>
    <name evidence="3" type="ORF">CO054_00500</name>
</gene>
<feature type="transmembrane region" description="Helical" evidence="2">
    <location>
        <begin position="74"/>
        <end position="93"/>
    </location>
</feature>
<dbReference type="Proteomes" id="UP000229816">
    <property type="component" value="Unassembled WGS sequence"/>
</dbReference>
<reference evidence="4" key="1">
    <citation type="submission" date="2017-09" db="EMBL/GenBank/DDBJ databases">
        <title>Depth-based differentiation of microbial function through sediment-hosted aquifers and enrichment of novel symbionts in the deep terrestrial subsurface.</title>
        <authorList>
            <person name="Probst A.J."/>
            <person name="Ladd B."/>
            <person name="Jarett J.K."/>
            <person name="Geller-Mcgrath D.E."/>
            <person name="Sieber C.M.K."/>
            <person name="Emerson J.B."/>
            <person name="Anantharaman K."/>
            <person name="Thomas B.C."/>
            <person name="Malmstrom R."/>
            <person name="Stieglmeier M."/>
            <person name="Klingl A."/>
            <person name="Woyke T."/>
            <person name="Ryan C.M."/>
            <person name="Banfield J.F."/>
        </authorList>
    </citation>
    <scope>NUCLEOTIDE SEQUENCE [LARGE SCALE GENOMIC DNA]</scope>
</reference>
<feature type="compositionally biased region" description="Polar residues" evidence="1">
    <location>
        <begin position="20"/>
        <end position="31"/>
    </location>
</feature>
<comment type="caution">
    <text evidence="3">The sequence shown here is derived from an EMBL/GenBank/DDBJ whole genome shotgun (WGS) entry which is preliminary data.</text>
</comment>
<evidence type="ECO:0000256" key="2">
    <source>
        <dbReference type="SAM" id="Phobius"/>
    </source>
</evidence>
<evidence type="ECO:0000256" key="1">
    <source>
        <dbReference type="SAM" id="MobiDB-lite"/>
    </source>
</evidence>
<name>A0A2M8ETC4_9BACT</name>
<dbReference type="EMBL" id="PFSF01000012">
    <property type="protein sequence ID" value="PJC28377.1"/>
    <property type="molecule type" value="Genomic_DNA"/>
</dbReference>
<evidence type="ECO:0000313" key="3">
    <source>
        <dbReference type="EMBL" id="PJC28377.1"/>
    </source>
</evidence>
<proteinExistence type="predicted"/>
<keyword evidence="2" id="KW-0472">Membrane</keyword>
<keyword evidence="2" id="KW-0812">Transmembrane</keyword>
<feature type="region of interest" description="Disordered" evidence="1">
    <location>
        <begin position="19"/>
        <end position="52"/>
    </location>
</feature>
<accession>A0A2M8ETC4</accession>